<dbReference type="InterPro" id="IPR052200">
    <property type="entry name" value="Protoporphyrinogen_IX_DH"/>
</dbReference>
<dbReference type="SUPFAM" id="SSF52218">
    <property type="entry name" value="Flavoproteins"/>
    <property type="match status" value="1"/>
</dbReference>
<name>A0ABS2FHL2_9CLOT</name>
<dbReference type="RefSeq" id="WP_195515006.1">
    <property type="nucleotide sequence ID" value="NZ_JACJLL010000066.1"/>
</dbReference>
<evidence type="ECO:0000313" key="3">
    <source>
        <dbReference type="Proteomes" id="UP000767334"/>
    </source>
</evidence>
<proteinExistence type="predicted"/>
<accession>A0ABS2FHL2</accession>
<reference evidence="2 3" key="1">
    <citation type="journal article" date="2021" name="Sci. Rep.">
        <title>The distribution of antibiotic resistance genes in chicken gut microbiota commensals.</title>
        <authorList>
            <person name="Juricova H."/>
            <person name="Matiasovicova J."/>
            <person name="Kubasova T."/>
            <person name="Cejkova D."/>
            <person name="Rychlik I."/>
        </authorList>
    </citation>
    <scope>NUCLEOTIDE SEQUENCE [LARGE SCALE GENOMIC DNA]</scope>
    <source>
        <strain evidence="2 3">An435</strain>
    </source>
</reference>
<evidence type="ECO:0000313" key="2">
    <source>
        <dbReference type="EMBL" id="MBM6819854.1"/>
    </source>
</evidence>
<dbReference type="Pfam" id="PF12641">
    <property type="entry name" value="Flavodoxin_3"/>
    <property type="match status" value="1"/>
</dbReference>
<dbReference type="EMBL" id="JACJLL010000066">
    <property type="protein sequence ID" value="MBM6819854.1"/>
    <property type="molecule type" value="Genomic_DNA"/>
</dbReference>
<protein>
    <submittedName>
        <fullName evidence="2">Flavodoxin</fullName>
    </submittedName>
</protein>
<dbReference type="PANTHER" id="PTHR38030">
    <property type="entry name" value="PROTOPORPHYRINOGEN IX DEHYDROGENASE [MENAQUINONE]"/>
    <property type="match status" value="1"/>
</dbReference>
<gene>
    <name evidence="2" type="ORF">H6A19_10990</name>
</gene>
<dbReference type="InterPro" id="IPR029039">
    <property type="entry name" value="Flavoprotein-like_sf"/>
</dbReference>
<dbReference type="Gene3D" id="3.40.50.360">
    <property type="match status" value="1"/>
</dbReference>
<feature type="domain" description="Flavodoxin-like" evidence="1">
    <location>
        <begin position="4"/>
        <end position="163"/>
    </location>
</feature>
<comment type="caution">
    <text evidence="2">The sequence shown here is derived from an EMBL/GenBank/DDBJ whole genome shotgun (WGS) entry which is preliminary data.</text>
</comment>
<evidence type="ECO:0000259" key="1">
    <source>
        <dbReference type="Pfam" id="PF12641"/>
    </source>
</evidence>
<dbReference type="Proteomes" id="UP000767334">
    <property type="component" value="Unassembled WGS sequence"/>
</dbReference>
<sequence length="172" mass="19478">MNILIAYSSKTGNTKKLAMGIYNNIYEECDLNVSIKPIDEVKCIEDYDAILIGYWVDKGGPNKEAKEFMKRIKNKRVGIFATLGAYPDSNHGFNSLVKGEDLLKENNEIIGKYICQGAVDSNLIEAFKKLDSNNYHAITDEKLRRYKIAKLHPNEAEILSASILFKERLTIV</sequence>
<dbReference type="InterPro" id="IPR008254">
    <property type="entry name" value="Flavodoxin/NO_synth"/>
</dbReference>
<dbReference type="PANTHER" id="PTHR38030:SF2">
    <property type="entry name" value="PROTOPORPHYRINOGEN IX DEHYDROGENASE [QUINONE]"/>
    <property type="match status" value="1"/>
</dbReference>
<keyword evidence="3" id="KW-1185">Reference proteome</keyword>
<organism evidence="2 3">
    <name type="scientific">Clostridium saudiense</name>
    <dbReference type="NCBI Taxonomy" id="1414720"/>
    <lineage>
        <taxon>Bacteria</taxon>
        <taxon>Bacillati</taxon>
        <taxon>Bacillota</taxon>
        <taxon>Clostridia</taxon>
        <taxon>Eubacteriales</taxon>
        <taxon>Clostridiaceae</taxon>
        <taxon>Clostridium</taxon>
    </lineage>
</organism>